<evidence type="ECO:0000313" key="2">
    <source>
        <dbReference type="Proteomes" id="UP001432075"/>
    </source>
</evidence>
<reference evidence="1" key="1">
    <citation type="submission" date="2022-10" db="EMBL/GenBank/DDBJ databases">
        <title>The complete genomes of actinobacterial strains from the NBC collection.</title>
        <authorList>
            <person name="Joergensen T.S."/>
            <person name="Alvarez Arevalo M."/>
            <person name="Sterndorff E.B."/>
            <person name="Faurdal D."/>
            <person name="Vuksanovic O."/>
            <person name="Mourched A.-S."/>
            <person name="Charusanti P."/>
            <person name="Shaw S."/>
            <person name="Blin K."/>
            <person name="Weber T."/>
        </authorList>
    </citation>
    <scope>NUCLEOTIDE SEQUENCE</scope>
    <source>
        <strain evidence="1">NBC_00283</strain>
    </source>
</reference>
<proteinExistence type="predicted"/>
<accession>A0ABZ1RE71</accession>
<evidence type="ECO:0000313" key="1">
    <source>
        <dbReference type="EMBL" id="WUO44853.1"/>
    </source>
</evidence>
<dbReference type="Proteomes" id="UP001432075">
    <property type="component" value="Chromosome"/>
</dbReference>
<name>A0ABZ1RE71_9ACTN</name>
<sequence length="202" mass="21821">MAEPDFPTVTQYASPDLIEAIVYRGHRPGDDPRWSESGAPDHASYARWCSHICGMACLRMALLRRDGHAPSLFDLLDGARAYGAYTEDADTAAIRGLIYAPFAAYARAEHGLTAEVHGRLPAGRLAELLDAGQVVTASVHKEIRRPDRPAPGRGGHLVLVTGHQNGTVRFRNPSGHAPATRDAELPLDVFATFYAERGIALG</sequence>
<keyword evidence="2" id="KW-1185">Reference proteome</keyword>
<dbReference type="RefSeq" id="WP_159031943.1">
    <property type="nucleotide sequence ID" value="NZ_BMVE01000003.1"/>
</dbReference>
<protein>
    <submittedName>
        <fullName evidence="1">Peptidase</fullName>
    </submittedName>
</protein>
<gene>
    <name evidence="1" type="ORF">OHU17_03000</name>
</gene>
<dbReference type="GeneID" id="91413391"/>
<dbReference type="EMBL" id="CP108057">
    <property type="protein sequence ID" value="WUO44853.1"/>
    <property type="molecule type" value="Genomic_DNA"/>
</dbReference>
<organism evidence="1 2">
    <name type="scientific">Streptomyces goshikiensis</name>
    <dbReference type="NCBI Taxonomy" id="1942"/>
    <lineage>
        <taxon>Bacteria</taxon>
        <taxon>Bacillati</taxon>
        <taxon>Actinomycetota</taxon>
        <taxon>Actinomycetes</taxon>
        <taxon>Kitasatosporales</taxon>
        <taxon>Streptomycetaceae</taxon>
        <taxon>Streptomyces</taxon>
    </lineage>
</organism>